<dbReference type="FunFam" id="3.40.532.10:FF:000006">
    <property type="entry name" value="Ubiquitin carboxyl-terminal hydrolase"/>
    <property type="match status" value="1"/>
</dbReference>
<dbReference type="PANTHER" id="PTHR10589">
    <property type="entry name" value="UBIQUITIN CARBOXYL-TERMINAL HYDROLASE"/>
    <property type="match status" value="1"/>
</dbReference>
<dbReference type="AlphaFoldDB" id="A0A4Y7QHM1"/>
<dbReference type="CDD" id="cd09616">
    <property type="entry name" value="Peptidase_C12_UCH_L1_L3"/>
    <property type="match status" value="1"/>
</dbReference>
<comment type="similarity">
    <text evidence="2 7 8">Belongs to the peptidase C12 family.</text>
</comment>
<dbReference type="InterPro" id="IPR001578">
    <property type="entry name" value="Peptidase_C12_UCH"/>
</dbReference>
<dbReference type="GO" id="GO:0006511">
    <property type="term" value="P:ubiquitin-dependent protein catabolic process"/>
    <property type="evidence" value="ECO:0007669"/>
    <property type="project" value="UniProtKB-UniRule"/>
</dbReference>
<keyword evidence="5 7" id="KW-0378">Hydrolase</keyword>
<comment type="catalytic activity">
    <reaction evidence="1 7 8">
        <text>Thiol-dependent hydrolysis of ester, thioester, amide, peptide and isopeptide bonds formed by the C-terminal Gly of ubiquitin (a 76-residue protein attached to proteins as an intracellular targeting signal).</text>
        <dbReference type="EC" id="3.4.19.12"/>
    </reaction>
</comment>
<keyword evidence="4 7" id="KW-0833">Ubl conjugation pathway</keyword>
<evidence type="ECO:0000256" key="3">
    <source>
        <dbReference type="ARBA" id="ARBA00022670"/>
    </source>
</evidence>
<keyword evidence="6 7" id="KW-0788">Thiol protease</keyword>
<gene>
    <name evidence="10" type="ORF">BD410DRAFT_533117</name>
</gene>
<dbReference type="PRINTS" id="PR00707">
    <property type="entry name" value="UBCTHYDRLASE"/>
</dbReference>
<accession>A0A4Y7QHM1</accession>
<evidence type="ECO:0000259" key="9">
    <source>
        <dbReference type="PROSITE" id="PS52048"/>
    </source>
</evidence>
<feature type="domain" description="UCH catalytic" evidence="9">
    <location>
        <begin position="9"/>
        <end position="256"/>
    </location>
</feature>
<proteinExistence type="inferred from homology"/>
<dbReference type="GO" id="GO:0016579">
    <property type="term" value="P:protein deubiquitination"/>
    <property type="evidence" value="ECO:0007669"/>
    <property type="project" value="TreeGrafter"/>
</dbReference>
<dbReference type="GO" id="GO:0005737">
    <property type="term" value="C:cytoplasm"/>
    <property type="evidence" value="ECO:0007669"/>
    <property type="project" value="TreeGrafter"/>
</dbReference>
<organism evidence="10 11">
    <name type="scientific">Rickenella mellea</name>
    <dbReference type="NCBI Taxonomy" id="50990"/>
    <lineage>
        <taxon>Eukaryota</taxon>
        <taxon>Fungi</taxon>
        <taxon>Dikarya</taxon>
        <taxon>Basidiomycota</taxon>
        <taxon>Agaricomycotina</taxon>
        <taxon>Agaricomycetes</taxon>
        <taxon>Hymenochaetales</taxon>
        <taxon>Rickenellaceae</taxon>
        <taxon>Rickenella</taxon>
    </lineage>
</organism>
<evidence type="ECO:0000256" key="7">
    <source>
        <dbReference type="PROSITE-ProRule" id="PRU01393"/>
    </source>
</evidence>
<evidence type="ECO:0000313" key="10">
    <source>
        <dbReference type="EMBL" id="TDL26751.1"/>
    </source>
</evidence>
<protein>
    <recommendedName>
        <fullName evidence="8">Ubiquitin carboxyl-terminal hydrolase</fullName>
        <ecNumber evidence="8">3.4.19.12</ecNumber>
    </recommendedName>
</protein>
<evidence type="ECO:0000256" key="5">
    <source>
        <dbReference type="ARBA" id="ARBA00022801"/>
    </source>
</evidence>
<feature type="site" description="Transition state stabilizer" evidence="7">
    <location>
        <position position="95"/>
    </location>
</feature>
<evidence type="ECO:0000256" key="8">
    <source>
        <dbReference type="RuleBase" id="RU361215"/>
    </source>
</evidence>
<sequence>MSDKPKEIQWIPLESNPEVLNKWAKSAGLITSQDIFQDIYGLDPELLGMVPQPVKAVVLLFPLTDALKAKNEEEDSKFVKKELEEVDPTIIWIPQKIDNACGTIGLLHSLINSRTTISPSDGSPDGPPSLADFIERCKEITPEERAGLLVDPKSRFASLFAKIHADAATSGQSAVPTNLDTNLHFTCFVMAPSVESRESNVKGAGGHRLIELDGRRKGPLDRGPCEDLLKDAAEFIKTYYISQSTDIQFNMMALAPPL</sequence>
<dbReference type="SUPFAM" id="SSF54001">
    <property type="entry name" value="Cysteine proteinases"/>
    <property type="match status" value="1"/>
</dbReference>
<dbReference type="VEuPathDB" id="FungiDB:BD410DRAFT_533117"/>
<dbReference type="Proteomes" id="UP000294933">
    <property type="component" value="Unassembled WGS sequence"/>
</dbReference>
<dbReference type="EC" id="3.4.19.12" evidence="8"/>
<dbReference type="Pfam" id="PF01088">
    <property type="entry name" value="Peptidase_C12"/>
    <property type="match status" value="1"/>
</dbReference>
<dbReference type="Gene3D" id="3.40.532.10">
    <property type="entry name" value="Peptidase C12, ubiquitin carboxyl-terminal hydrolase"/>
    <property type="match status" value="1"/>
</dbReference>
<evidence type="ECO:0000256" key="1">
    <source>
        <dbReference type="ARBA" id="ARBA00000707"/>
    </source>
</evidence>
<evidence type="ECO:0000256" key="2">
    <source>
        <dbReference type="ARBA" id="ARBA00009326"/>
    </source>
</evidence>
<evidence type="ECO:0000256" key="4">
    <source>
        <dbReference type="ARBA" id="ARBA00022786"/>
    </source>
</evidence>
<keyword evidence="3 7" id="KW-0645">Protease</keyword>
<feature type="active site" description="Nucleophile" evidence="7">
    <location>
        <position position="101"/>
    </location>
</feature>
<dbReference type="GO" id="GO:0004843">
    <property type="term" value="F:cysteine-type deubiquitinase activity"/>
    <property type="evidence" value="ECO:0007669"/>
    <property type="project" value="UniProtKB-UniRule"/>
</dbReference>
<name>A0A4Y7QHM1_9AGAM</name>
<reference evidence="10 11" key="1">
    <citation type="submission" date="2018-06" db="EMBL/GenBank/DDBJ databases">
        <title>A transcriptomic atlas of mushroom development highlights an independent origin of complex multicellularity.</title>
        <authorList>
            <consortium name="DOE Joint Genome Institute"/>
            <person name="Krizsan K."/>
            <person name="Almasi E."/>
            <person name="Merenyi Z."/>
            <person name="Sahu N."/>
            <person name="Viragh M."/>
            <person name="Koszo T."/>
            <person name="Mondo S."/>
            <person name="Kiss B."/>
            <person name="Balint B."/>
            <person name="Kues U."/>
            <person name="Barry K."/>
            <person name="Hegedus J.C."/>
            <person name="Henrissat B."/>
            <person name="Johnson J."/>
            <person name="Lipzen A."/>
            <person name="Ohm R."/>
            <person name="Nagy I."/>
            <person name="Pangilinan J."/>
            <person name="Yan J."/>
            <person name="Xiong Y."/>
            <person name="Grigoriev I.V."/>
            <person name="Hibbett D.S."/>
            <person name="Nagy L.G."/>
        </authorList>
    </citation>
    <scope>NUCLEOTIDE SEQUENCE [LARGE SCALE GENOMIC DNA]</scope>
    <source>
        <strain evidence="10 11">SZMC22713</strain>
    </source>
</reference>
<dbReference type="OrthoDB" id="427186at2759"/>
<evidence type="ECO:0000313" key="11">
    <source>
        <dbReference type="Proteomes" id="UP000294933"/>
    </source>
</evidence>
<dbReference type="EMBL" id="ML170161">
    <property type="protein sequence ID" value="TDL26751.1"/>
    <property type="molecule type" value="Genomic_DNA"/>
</dbReference>
<keyword evidence="11" id="KW-1185">Reference proteome</keyword>
<dbReference type="InterPro" id="IPR036959">
    <property type="entry name" value="Peptidase_C12_UCH_sf"/>
</dbReference>
<evidence type="ECO:0000256" key="6">
    <source>
        <dbReference type="ARBA" id="ARBA00022807"/>
    </source>
</evidence>
<feature type="active site" description="Proton donor" evidence="7">
    <location>
        <position position="184"/>
    </location>
</feature>
<dbReference type="PROSITE" id="PS52048">
    <property type="entry name" value="UCH_DOMAIN"/>
    <property type="match status" value="1"/>
</dbReference>
<feature type="site" description="Important for enzyme activity" evidence="7">
    <location>
        <position position="213"/>
    </location>
</feature>
<dbReference type="InterPro" id="IPR038765">
    <property type="entry name" value="Papain-like_cys_pep_sf"/>
</dbReference>
<dbReference type="STRING" id="50990.A0A4Y7QHM1"/>
<dbReference type="PANTHER" id="PTHR10589:SF17">
    <property type="entry name" value="UBIQUITIN CARBOXYL-TERMINAL HYDROLASE"/>
    <property type="match status" value="1"/>
</dbReference>